<dbReference type="Proteomes" id="UP000290365">
    <property type="component" value="Chromosome"/>
</dbReference>
<feature type="domain" description="VOC" evidence="1">
    <location>
        <begin position="2"/>
        <end position="127"/>
    </location>
</feature>
<sequence length="137" mass="15005">MKLDNFRLLVSDFSASLHFWREIVGLSLIFKDQNNTYAYFDAGNTRIEMLDASYFAGYLPSAPTGQGTSTAPRAAIVFQTDDVDATYADLVKRGATPLAPPQVERAGFARIALLAAPDGYVLEIFTTLGKFPKESES</sequence>
<dbReference type="RefSeq" id="WP_129886327.1">
    <property type="nucleotide sequence ID" value="NZ_CP035758.1"/>
</dbReference>
<dbReference type="PROSITE" id="PS51819">
    <property type="entry name" value="VOC"/>
    <property type="match status" value="1"/>
</dbReference>
<keyword evidence="3" id="KW-1185">Reference proteome</keyword>
<name>A0A4P6JL44_KTERU</name>
<dbReference type="EMBL" id="CP035758">
    <property type="protein sequence ID" value="QBD75730.1"/>
    <property type="molecule type" value="Genomic_DNA"/>
</dbReference>
<dbReference type="InterPro" id="IPR004360">
    <property type="entry name" value="Glyas_Fos-R_dOase_dom"/>
</dbReference>
<dbReference type="InterPro" id="IPR037523">
    <property type="entry name" value="VOC_core"/>
</dbReference>
<dbReference type="SUPFAM" id="SSF54593">
    <property type="entry name" value="Glyoxalase/Bleomycin resistance protein/Dihydroxybiphenyl dioxygenase"/>
    <property type="match status" value="1"/>
</dbReference>
<dbReference type="Pfam" id="PF00903">
    <property type="entry name" value="Glyoxalase"/>
    <property type="match status" value="1"/>
</dbReference>
<dbReference type="KEGG" id="kbs:EPA93_06800"/>
<dbReference type="AlphaFoldDB" id="A0A4P6JL44"/>
<dbReference type="InterPro" id="IPR029068">
    <property type="entry name" value="Glyas_Bleomycin-R_OHBP_Dase"/>
</dbReference>
<evidence type="ECO:0000313" key="2">
    <source>
        <dbReference type="EMBL" id="QBD75730.1"/>
    </source>
</evidence>
<organism evidence="2 3">
    <name type="scientific">Ktedonosporobacter rubrisoli</name>
    <dbReference type="NCBI Taxonomy" id="2509675"/>
    <lineage>
        <taxon>Bacteria</taxon>
        <taxon>Bacillati</taxon>
        <taxon>Chloroflexota</taxon>
        <taxon>Ktedonobacteria</taxon>
        <taxon>Ktedonobacterales</taxon>
        <taxon>Ktedonosporobacteraceae</taxon>
        <taxon>Ktedonosporobacter</taxon>
    </lineage>
</organism>
<dbReference type="PANTHER" id="PTHR36503:SF3">
    <property type="entry name" value="BLR0126 PROTEIN"/>
    <property type="match status" value="1"/>
</dbReference>
<dbReference type="OrthoDB" id="9796521at2"/>
<dbReference type="Gene3D" id="3.10.180.10">
    <property type="entry name" value="2,3-Dihydroxybiphenyl 1,2-Dioxygenase, domain 1"/>
    <property type="match status" value="1"/>
</dbReference>
<gene>
    <name evidence="2" type="ORF">EPA93_06800</name>
</gene>
<protein>
    <recommendedName>
        <fullName evidence="1">VOC domain-containing protein</fullName>
    </recommendedName>
</protein>
<evidence type="ECO:0000259" key="1">
    <source>
        <dbReference type="PROSITE" id="PS51819"/>
    </source>
</evidence>
<evidence type="ECO:0000313" key="3">
    <source>
        <dbReference type="Proteomes" id="UP000290365"/>
    </source>
</evidence>
<accession>A0A4P6JL44</accession>
<dbReference type="PANTHER" id="PTHR36503">
    <property type="entry name" value="BLR2520 PROTEIN"/>
    <property type="match status" value="1"/>
</dbReference>
<reference evidence="2 3" key="1">
    <citation type="submission" date="2019-01" db="EMBL/GenBank/DDBJ databases">
        <title>Ktedonosporobacter rubrisoli SCAWS-G2.</title>
        <authorList>
            <person name="Huang Y."/>
            <person name="Yan B."/>
        </authorList>
    </citation>
    <scope>NUCLEOTIDE SEQUENCE [LARGE SCALE GENOMIC DNA]</scope>
    <source>
        <strain evidence="2 3">SCAWS-G2</strain>
    </source>
</reference>
<proteinExistence type="predicted"/>